<dbReference type="Pfam" id="PF04551">
    <property type="entry name" value="GcpE"/>
    <property type="match status" value="1"/>
</dbReference>
<evidence type="ECO:0000256" key="5">
    <source>
        <dbReference type="ARBA" id="ARBA00023014"/>
    </source>
</evidence>
<keyword evidence="6 7" id="KW-0414">Isoprene biosynthesis</keyword>
<evidence type="ECO:0000313" key="10">
    <source>
        <dbReference type="EMBL" id="ALO15331.1"/>
    </source>
</evidence>
<dbReference type="EMBL" id="CP013118">
    <property type="protein sequence ID" value="ALO15331.1"/>
    <property type="molecule type" value="Genomic_DNA"/>
</dbReference>
<comment type="pathway">
    <text evidence="7">Isoprenoid biosynthesis; isopentenyl diphosphate biosynthesis via DXP pathway; isopentenyl diphosphate from 1-deoxy-D-xylulose 5-phosphate: step 5/6.</text>
</comment>
<organism evidence="10 11">
    <name type="scientific">Salinivirga cyanobacteriivorans</name>
    <dbReference type="NCBI Taxonomy" id="1307839"/>
    <lineage>
        <taxon>Bacteria</taxon>
        <taxon>Pseudomonadati</taxon>
        <taxon>Bacteroidota</taxon>
        <taxon>Bacteroidia</taxon>
        <taxon>Bacteroidales</taxon>
        <taxon>Salinivirgaceae</taxon>
        <taxon>Salinivirga</taxon>
    </lineage>
</organism>
<keyword evidence="5 7" id="KW-0411">Iron-sulfur</keyword>
<keyword evidence="11" id="KW-1185">Reference proteome</keyword>
<dbReference type="NCBIfam" id="TIGR00612">
    <property type="entry name" value="ispG_gcpE"/>
    <property type="match status" value="1"/>
</dbReference>
<dbReference type="STRING" id="1307839.L21SP5_01689"/>
<dbReference type="HAMAP" id="MF_00159">
    <property type="entry name" value="IspG"/>
    <property type="match status" value="1"/>
</dbReference>
<dbReference type="GO" id="GO:0046429">
    <property type="term" value="F:4-hydroxy-3-methylbut-2-en-1-yl diphosphate synthase activity (ferredoxin)"/>
    <property type="evidence" value="ECO:0007669"/>
    <property type="project" value="UniProtKB-UniRule"/>
</dbReference>
<feature type="domain" description="IspG C-terminal" evidence="9">
    <location>
        <begin position="542"/>
        <end position="630"/>
    </location>
</feature>
<dbReference type="EC" id="1.17.7.3" evidence="7"/>
<feature type="binding site" evidence="7">
    <location>
        <position position="546"/>
    </location>
    <ligand>
        <name>[4Fe-4S] cluster</name>
        <dbReference type="ChEBI" id="CHEBI:49883"/>
    </ligand>
</feature>
<dbReference type="InterPro" id="IPR011005">
    <property type="entry name" value="Dihydropteroate_synth-like_sf"/>
</dbReference>
<dbReference type="KEGG" id="blq:L21SP5_01689"/>
<feature type="binding site" evidence="7">
    <location>
        <position position="549"/>
    </location>
    <ligand>
        <name>[4Fe-4S] cluster</name>
        <dbReference type="ChEBI" id="CHEBI:49883"/>
    </ligand>
</feature>
<dbReference type="GO" id="GO:0005506">
    <property type="term" value="F:iron ion binding"/>
    <property type="evidence" value="ECO:0007669"/>
    <property type="project" value="InterPro"/>
</dbReference>
<keyword evidence="2 7" id="KW-0479">Metal-binding</keyword>
<reference evidence="10 11" key="1">
    <citation type="submission" date="2015-11" db="EMBL/GenBank/DDBJ databases">
        <title>Description and complete genome sequence of a novel strain predominating in hypersaline microbial mats and representing a new family of the Bacteriodetes phylum.</title>
        <authorList>
            <person name="Spring S."/>
            <person name="Bunk B."/>
            <person name="Sproer C."/>
            <person name="Klenk H.-P."/>
        </authorList>
    </citation>
    <scope>NUCLEOTIDE SEQUENCE [LARGE SCALE GENOMIC DNA]</scope>
    <source>
        <strain evidence="10 11">L21-Spi-D4</strain>
    </source>
</reference>
<dbReference type="Gene3D" id="3.20.20.20">
    <property type="entry name" value="Dihydropteroate synthase-like"/>
    <property type="match status" value="1"/>
</dbReference>
<dbReference type="GO" id="GO:0016114">
    <property type="term" value="P:terpenoid biosynthetic process"/>
    <property type="evidence" value="ECO:0007669"/>
    <property type="project" value="InterPro"/>
</dbReference>
<dbReference type="OrthoDB" id="9803214at2"/>
<evidence type="ECO:0000256" key="6">
    <source>
        <dbReference type="ARBA" id="ARBA00023229"/>
    </source>
</evidence>
<evidence type="ECO:0000256" key="3">
    <source>
        <dbReference type="ARBA" id="ARBA00023002"/>
    </source>
</evidence>
<dbReference type="GO" id="GO:0141197">
    <property type="term" value="F:4-hydroxy-3-methylbut-2-enyl-diphosphate synthase activity (flavodoxin)"/>
    <property type="evidence" value="ECO:0007669"/>
    <property type="project" value="UniProtKB-EC"/>
</dbReference>
<keyword evidence="3 7" id="KW-0560">Oxidoreductase</keyword>
<name>A0A0S2HZ10_9BACT</name>
<sequence length="638" mass="70800">MTDKFPYPLNQHKRFQTEQVHVGNVSIGGDAPVRIQSMCNTATTNVEASVKQTIEIIEAGGELVRYTVRHRKDADGLIAISKRLKAMGYDTPIVADVHFNADLAVMLAGSSIEKVRINPGNFVDKRAKFEESKLDDEAWNIELDRLEKKFVSMIEVCKANDTALRIGTNHGSLSDRIMSRYGNTVKGMVVSTMEFLRICKKTSFENVVVSLKSSNVRVMVEAYRNLVAAMQNEEMYFPLHLGVTEAGDGVSGRVKSAAGIGALLNDGLGDTIRVSLTEDPVAEIPVAATLVNHFTNRSSTAVKVPETHGYNPLVFARRKAQGNLSINPDRPAVIVDLRHVEVIDKRVIEQLGYESTESGWSATRRAADYIFVSTTQVQVDLPDGLKLLYETSVTGKPTEQALPVLTRAEYVQLHKLMRLKEKWVYLRNEELSDEMIEILRTDQHAVIILETTHINGTADQRAFFMQMQAHRLNHPVIVKRNYIEENTELMTIKAAADSALLFIDGFGQGIWLTNPFLPDISFIGKLDFEILQASRARTTTTEFIACPSCGRTQFDIEKVLQEVKAKTGHLYNLKIGVMGCIVNGPGEMADADYGYVGAAPGKVTLYKGKKPERKNISSANAVDELVQLIKDNGDWIAP</sequence>
<dbReference type="AlphaFoldDB" id="A0A0S2HZ10"/>
<dbReference type="Gene3D" id="3.30.413.10">
    <property type="entry name" value="Sulfite Reductase Hemoprotein, domain 1"/>
    <property type="match status" value="1"/>
</dbReference>
<feature type="binding site" evidence="7">
    <location>
        <position position="580"/>
    </location>
    <ligand>
        <name>[4Fe-4S] cluster</name>
        <dbReference type="ChEBI" id="CHEBI:49883"/>
    </ligand>
</feature>
<feature type="domain" description="IspG TIM-barrel" evidence="8">
    <location>
        <begin position="17"/>
        <end position="287"/>
    </location>
</feature>
<evidence type="ECO:0000259" key="9">
    <source>
        <dbReference type="Pfam" id="PF26540"/>
    </source>
</evidence>
<feature type="binding site" evidence="7">
    <location>
        <position position="587"/>
    </location>
    <ligand>
        <name>[4Fe-4S] cluster</name>
        <dbReference type="ChEBI" id="CHEBI:49883"/>
    </ligand>
</feature>
<dbReference type="RefSeq" id="WP_057952798.1">
    <property type="nucleotide sequence ID" value="NZ_CP013118.1"/>
</dbReference>
<keyword evidence="4 7" id="KW-0408">Iron</keyword>
<comment type="cofactor">
    <cofactor evidence="7">
        <name>[4Fe-4S] cluster</name>
        <dbReference type="ChEBI" id="CHEBI:49883"/>
    </cofactor>
    <text evidence="7">Binds 1 [4Fe-4S] cluster.</text>
</comment>
<dbReference type="InterPro" id="IPR045854">
    <property type="entry name" value="NO2/SO3_Rdtase_4Fe4S_sf"/>
</dbReference>
<dbReference type="PANTHER" id="PTHR30454:SF0">
    <property type="entry name" value="4-HYDROXY-3-METHYLBUT-2-EN-1-YL DIPHOSPHATE SYNTHASE (FERREDOXIN), CHLOROPLASTIC"/>
    <property type="match status" value="1"/>
</dbReference>
<evidence type="ECO:0000256" key="1">
    <source>
        <dbReference type="ARBA" id="ARBA00022485"/>
    </source>
</evidence>
<dbReference type="PANTHER" id="PTHR30454">
    <property type="entry name" value="4-HYDROXY-3-METHYLBUT-2-EN-1-YL DIPHOSPHATE SYNTHASE"/>
    <property type="match status" value="1"/>
</dbReference>
<comment type="function">
    <text evidence="7">Converts 2C-methyl-D-erythritol 2,4-cyclodiphosphate (ME-2,4cPP) into 1-hydroxy-2-methyl-2-(E)-butenyl 4-diphosphate.</text>
</comment>
<dbReference type="InterPro" id="IPR017178">
    <property type="entry name" value="IspG_atypical"/>
</dbReference>
<dbReference type="PIRSF" id="PIRSF037336">
    <property type="entry name" value="IspG_like"/>
    <property type="match status" value="1"/>
</dbReference>
<proteinExistence type="inferred from homology"/>
<keyword evidence="1 7" id="KW-0004">4Fe-4S</keyword>
<dbReference type="GO" id="GO:0051539">
    <property type="term" value="F:4 iron, 4 sulfur cluster binding"/>
    <property type="evidence" value="ECO:0007669"/>
    <property type="project" value="UniProtKB-UniRule"/>
</dbReference>
<dbReference type="Pfam" id="PF26540">
    <property type="entry name" value="GcpE_C"/>
    <property type="match status" value="1"/>
</dbReference>
<protein>
    <recommendedName>
        <fullName evidence="7">4-hydroxy-3-methylbut-2-en-1-yl diphosphate synthase (flavodoxin)</fullName>
        <ecNumber evidence="7">1.17.7.3</ecNumber>
    </recommendedName>
    <alternativeName>
        <fullName evidence="7">1-hydroxy-2-methyl-2-(E)-butenyl 4-diphosphate synthase</fullName>
    </alternativeName>
</protein>
<comment type="catalytic activity">
    <reaction evidence="7">
        <text>(2E)-4-hydroxy-3-methylbut-2-enyl diphosphate + oxidized [flavodoxin] + H2O + 2 H(+) = 2-C-methyl-D-erythritol 2,4-cyclic diphosphate + reduced [flavodoxin]</text>
        <dbReference type="Rhea" id="RHEA:43604"/>
        <dbReference type="Rhea" id="RHEA-COMP:10622"/>
        <dbReference type="Rhea" id="RHEA-COMP:10623"/>
        <dbReference type="ChEBI" id="CHEBI:15377"/>
        <dbReference type="ChEBI" id="CHEBI:15378"/>
        <dbReference type="ChEBI" id="CHEBI:57618"/>
        <dbReference type="ChEBI" id="CHEBI:58210"/>
        <dbReference type="ChEBI" id="CHEBI:58483"/>
        <dbReference type="ChEBI" id="CHEBI:128753"/>
        <dbReference type="EC" id="1.17.7.3"/>
    </reaction>
</comment>
<evidence type="ECO:0000259" key="8">
    <source>
        <dbReference type="Pfam" id="PF04551"/>
    </source>
</evidence>
<evidence type="ECO:0000313" key="11">
    <source>
        <dbReference type="Proteomes" id="UP000064893"/>
    </source>
</evidence>
<dbReference type="Proteomes" id="UP000064893">
    <property type="component" value="Chromosome"/>
</dbReference>
<comment type="similarity">
    <text evidence="7">Belongs to the IspG family.</text>
</comment>
<evidence type="ECO:0000256" key="2">
    <source>
        <dbReference type="ARBA" id="ARBA00022723"/>
    </source>
</evidence>
<dbReference type="GO" id="GO:0019288">
    <property type="term" value="P:isopentenyl diphosphate biosynthetic process, methylerythritol 4-phosphate pathway"/>
    <property type="evidence" value="ECO:0007669"/>
    <property type="project" value="UniProtKB-UniRule"/>
</dbReference>
<dbReference type="InterPro" id="IPR004588">
    <property type="entry name" value="IspG_bac-typ"/>
</dbReference>
<evidence type="ECO:0000256" key="4">
    <source>
        <dbReference type="ARBA" id="ARBA00023004"/>
    </source>
</evidence>
<evidence type="ECO:0000256" key="7">
    <source>
        <dbReference type="HAMAP-Rule" id="MF_00159"/>
    </source>
</evidence>
<dbReference type="UniPathway" id="UPA00056">
    <property type="reaction ID" value="UER00096"/>
</dbReference>
<dbReference type="InterPro" id="IPR058579">
    <property type="entry name" value="IspG_C"/>
</dbReference>
<dbReference type="InterPro" id="IPR058578">
    <property type="entry name" value="IspG_TIM"/>
</dbReference>
<dbReference type="PATRIC" id="fig|1307839.3.peg.1790"/>
<accession>A0A0S2HZ10</accession>
<dbReference type="SUPFAM" id="SSF56014">
    <property type="entry name" value="Nitrite and sulphite reductase 4Fe-4S domain-like"/>
    <property type="match status" value="1"/>
</dbReference>
<gene>
    <name evidence="7 10" type="primary">ispG</name>
    <name evidence="10" type="ORF">L21SP5_01689</name>
</gene>